<reference evidence="5 6" key="1">
    <citation type="submission" date="2016-11" db="EMBL/GenBank/DDBJ databases">
        <authorList>
            <person name="Varghese N."/>
            <person name="Submissions S."/>
        </authorList>
    </citation>
    <scope>NUCLEOTIDE SEQUENCE [LARGE SCALE GENOMIC DNA]</scope>
    <source>
        <strain evidence="5 6">DSM 19027</strain>
    </source>
</reference>
<evidence type="ECO:0000313" key="6">
    <source>
        <dbReference type="Proteomes" id="UP000324781"/>
    </source>
</evidence>
<evidence type="ECO:0000313" key="5">
    <source>
        <dbReference type="EMBL" id="SHI95229.1"/>
    </source>
</evidence>
<dbReference type="PROSITE" id="PS50949">
    <property type="entry name" value="HTH_GNTR"/>
    <property type="match status" value="1"/>
</dbReference>
<evidence type="ECO:0000256" key="1">
    <source>
        <dbReference type="ARBA" id="ARBA00023015"/>
    </source>
</evidence>
<dbReference type="InterPro" id="IPR036390">
    <property type="entry name" value="WH_DNA-bd_sf"/>
</dbReference>
<dbReference type="RefSeq" id="WP_149678469.1">
    <property type="nucleotide sequence ID" value="NZ_FQZP01000016.1"/>
</dbReference>
<organism evidence="5 6">
    <name type="scientific">Thermoclostridium caenicola</name>
    <dbReference type="NCBI Taxonomy" id="659425"/>
    <lineage>
        <taxon>Bacteria</taxon>
        <taxon>Bacillati</taxon>
        <taxon>Bacillota</taxon>
        <taxon>Clostridia</taxon>
        <taxon>Eubacteriales</taxon>
        <taxon>Oscillospiraceae</taxon>
        <taxon>Thermoclostridium</taxon>
    </lineage>
</organism>
<dbReference type="InterPro" id="IPR000524">
    <property type="entry name" value="Tscrpt_reg_HTH_GntR"/>
</dbReference>
<keyword evidence="3" id="KW-0804">Transcription</keyword>
<keyword evidence="1" id="KW-0805">Transcription regulation</keyword>
<dbReference type="OrthoDB" id="162505at2"/>
<dbReference type="InterPro" id="IPR036388">
    <property type="entry name" value="WH-like_DNA-bd_sf"/>
</dbReference>
<gene>
    <name evidence="5" type="ORF">SAMN05444373_101620</name>
</gene>
<dbReference type="GO" id="GO:0003677">
    <property type="term" value="F:DNA binding"/>
    <property type="evidence" value="ECO:0007669"/>
    <property type="project" value="UniProtKB-KW"/>
</dbReference>
<dbReference type="AlphaFoldDB" id="A0A1M6FC86"/>
<evidence type="ECO:0000256" key="3">
    <source>
        <dbReference type="ARBA" id="ARBA00023163"/>
    </source>
</evidence>
<proteinExistence type="predicted"/>
<accession>A0A1M6FC86</accession>
<evidence type="ECO:0000259" key="4">
    <source>
        <dbReference type="PROSITE" id="PS50949"/>
    </source>
</evidence>
<dbReference type="SUPFAM" id="SSF46785">
    <property type="entry name" value="Winged helix' DNA-binding domain"/>
    <property type="match status" value="1"/>
</dbReference>
<keyword evidence="2" id="KW-0238">DNA-binding</keyword>
<dbReference type="EMBL" id="FQZP01000016">
    <property type="protein sequence ID" value="SHI95229.1"/>
    <property type="molecule type" value="Genomic_DNA"/>
</dbReference>
<dbReference type="Proteomes" id="UP000324781">
    <property type="component" value="Unassembled WGS sequence"/>
</dbReference>
<protein>
    <submittedName>
        <fullName evidence="5">Transcriptional regulator, GntR family</fullName>
    </submittedName>
</protein>
<dbReference type="GO" id="GO:0003700">
    <property type="term" value="F:DNA-binding transcription factor activity"/>
    <property type="evidence" value="ECO:0007669"/>
    <property type="project" value="InterPro"/>
</dbReference>
<evidence type="ECO:0000256" key="2">
    <source>
        <dbReference type="ARBA" id="ARBA00023125"/>
    </source>
</evidence>
<name>A0A1M6FC86_9FIRM</name>
<sequence length="127" mass="14252">MKFDPADIKPIYIQIAEGIEDDILNGLLEEGKECYSQYEISRMFNINPATAAKGINLLVQEGILYKVRGLGMHVSKGAKAMIRAKRRPAIAESLRQLVLEAERLGISKEELIHMIQETTIPEKEDPS</sequence>
<keyword evidence="6" id="KW-1185">Reference proteome</keyword>
<dbReference type="SMART" id="SM00345">
    <property type="entry name" value="HTH_GNTR"/>
    <property type="match status" value="1"/>
</dbReference>
<feature type="domain" description="HTH gntR-type" evidence="4">
    <location>
        <begin position="9"/>
        <end position="77"/>
    </location>
</feature>
<dbReference type="PANTHER" id="PTHR38445">
    <property type="entry name" value="HTH-TYPE TRANSCRIPTIONAL REPRESSOR YTRA"/>
    <property type="match status" value="1"/>
</dbReference>
<dbReference type="Gene3D" id="1.10.10.10">
    <property type="entry name" value="Winged helix-like DNA-binding domain superfamily/Winged helix DNA-binding domain"/>
    <property type="match status" value="1"/>
</dbReference>
<dbReference type="PANTHER" id="PTHR38445:SF10">
    <property type="entry name" value="GNTR-FAMILY TRANSCRIPTIONAL REGULATOR"/>
    <property type="match status" value="1"/>
</dbReference>